<evidence type="ECO:0000256" key="13">
    <source>
        <dbReference type="ARBA" id="ARBA00023136"/>
    </source>
</evidence>
<dbReference type="PANTHER" id="PTHR24292">
    <property type="entry name" value="CYTOCHROME P450"/>
    <property type="match status" value="1"/>
</dbReference>
<dbReference type="VEuPathDB" id="VectorBase:ASTE009188"/>
<dbReference type="EnsemblMetazoa" id="ASTEI00850-RA">
    <property type="protein sequence ID" value="ASTEI00850-PA"/>
    <property type="gene ID" value="ASTEI00850"/>
</dbReference>
<dbReference type="OMA" id="DFFFDIM"/>
<dbReference type="PROSITE" id="PS00086">
    <property type="entry name" value="CYTOCHROME_P450"/>
    <property type="match status" value="2"/>
</dbReference>
<proteinExistence type="inferred from homology"/>
<keyword evidence="13" id="KW-0472">Membrane</keyword>
<evidence type="ECO:0000256" key="5">
    <source>
        <dbReference type="ARBA" id="ARBA00010617"/>
    </source>
</evidence>
<dbReference type="InterPro" id="IPR017972">
    <property type="entry name" value="Cyt_P450_CS"/>
</dbReference>
<dbReference type="PRINTS" id="PR00465">
    <property type="entry name" value="EP450IV"/>
</dbReference>
<reference evidence="15" key="2">
    <citation type="submission" date="2020-05" db="UniProtKB">
        <authorList>
            <consortium name="EnsemblMetazoa"/>
        </authorList>
    </citation>
    <scope>IDENTIFICATION</scope>
    <source>
        <strain evidence="15">Indian</strain>
    </source>
</reference>
<keyword evidence="10" id="KW-0560">Oxidoreductase</keyword>
<dbReference type="AlphaFoldDB" id="A0A182XXB4"/>
<dbReference type="CDD" id="cd11056">
    <property type="entry name" value="CYP6-like"/>
    <property type="match status" value="2"/>
</dbReference>
<dbReference type="PANTHER" id="PTHR24292:SF84">
    <property type="entry name" value="CYTOCHROME P450 28A5-RELATED"/>
    <property type="match status" value="1"/>
</dbReference>
<evidence type="ECO:0000256" key="7">
    <source>
        <dbReference type="ARBA" id="ARBA00022723"/>
    </source>
</evidence>
<comment type="subcellular location">
    <subcellularLocation>
        <location evidence="4">Endoplasmic reticulum membrane</location>
        <topology evidence="4">Peripheral membrane protein</topology>
    </subcellularLocation>
    <subcellularLocation>
        <location evidence="3">Microsome membrane</location>
        <topology evidence="3">Peripheral membrane protein</topology>
    </subcellularLocation>
</comment>
<feature type="binding site" description="axial binding residue" evidence="14">
    <location>
        <position position="443"/>
    </location>
    <ligand>
        <name>heme</name>
        <dbReference type="ChEBI" id="CHEBI:30413"/>
    </ligand>
    <ligandPart>
        <name>Fe</name>
        <dbReference type="ChEBI" id="CHEBI:18248"/>
    </ligandPart>
</feature>
<dbReference type="InterPro" id="IPR002403">
    <property type="entry name" value="Cyt_P450_E_grp-IV"/>
</dbReference>
<keyword evidence="16" id="KW-1185">Reference proteome</keyword>
<keyword evidence="7 14" id="KW-0479">Metal-binding</keyword>
<evidence type="ECO:0000256" key="6">
    <source>
        <dbReference type="ARBA" id="ARBA00022617"/>
    </source>
</evidence>
<dbReference type="GO" id="GO:0016705">
    <property type="term" value="F:oxidoreductase activity, acting on paired donors, with incorporation or reduction of molecular oxygen"/>
    <property type="evidence" value="ECO:0007669"/>
    <property type="project" value="InterPro"/>
</dbReference>
<keyword evidence="8" id="KW-0256">Endoplasmic reticulum</keyword>
<dbReference type="Proteomes" id="UP000076408">
    <property type="component" value="Unassembled WGS sequence"/>
</dbReference>
<comment type="function">
    <text evidence="2">May be involved in the metabolism of insect hormones and in the breakdown of synthetic insecticides.</text>
</comment>
<keyword evidence="9" id="KW-0492">Microsome</keyword>
<dbReference type="GO" id="GO:0004497">
    <property type="term" value="F:monooxygenase activity"/>
    <property type="evidence" value="ECO:0007669"/>
    <property type="project" value="UniProtKB-KW"/>
</dbReference>
<evidence type="ECO:0000256" key="12">
    <source>
        <dbReference type="ARBA" id="ARBA00023033"/>
    </source>
</evidence>
<keyword evidence="6 14" id="KW-0349">Heme</keyword>
<dbReference type="InterPro" id="IPR001128">
    <property type="entry name" value="Cyt_P450"/>
</dbReference>
<evidence type="ECO:0000313" key="15">
    <source>
        <dbReference type="EnsemblMetazoa" id="ASTEI00850-PA"/>
    </source>
</evidence>
<evidence type="ECO:0000256" key="8">
    <source>
        <dbReference type="ARBA" id="ARBA00022824"/>
    </source>
</evidence>
<dbReference type="GO" id="GO:0005506">
    <property type="term" value="F:iron ion binding"/>
    <property type="evidence" value="ECO:0007669"/>
    <property type="project" value="InterPro"/>
</dbReference>
<protein>
    <submittedName>
        <fullName evidence="15">Uncharacterized protein</fullName>
    </submittedName>
</protein>
<keyword evidence="12" id="KW-0503">Monooxygenase</keyword>
<dbReference type="InterPro" id="IPR050476">
    <property type="entry name" value="Insect_CytP450_Detox"/>
</dbReference>
<evidence type="ECO:0000313" key="16">
    <source>
        <dbReference type="Proteomes" id="UP000076408"/>
    </source>
</evidence>
<evidence type="ECO:0000256" key="10">
    <source>
        <dbReference type="ARBA" id="ARBA00023002"/>
    </source>
</evidence>
<evidence type="ECO:0000256" key="1">
    <source>
        <dbReference type="ARBA" id="ARBA00001971"/>
    </source>
</evidence>
<dbReference type="VEuPathDB" id="VectorBase:ASTE015859"/>
<dbReference type="VEuPathDB" id="VectorBase:ASTEI20_043825"/>
<evidence type="ECO:0000256" key="2">
    <source>
        <dbReference type="ARBA" id="ARBA00003690"/>
    </source>
</evidence>
<accession>A0A182XXB4</accession>
<dbReference type="SUPFAM" id="SSF48264">
    <property type="entry name" value="Cytochrome P450"/>
    <property type="match status" value="2"/>
</dbReference>
<evidence type="ECO:0000256" key="14">
    <source>
        <dbReference type="PIRSR" id="PIRSR602403-1"/>
    </source>
</evidence>
<dbReference type="Gene3D" id="1.10.630.10">
    <property type="entry name" value="Cytochrome P450"/>
    <property type="match status" value="2"/>
</dbReference>
<dbReference type="GO" id="GO:0005789">
    <property type="term" value="C:endoplasmic reticulum membrane"/>
    <property type="evidence" value="ECO:0007669"/>
    <property type="project" value="UniProtKB-SubCell"/>
</dbReference>
<dbReference type="InterPro" id="IPR036396">
    <property type="entry name" value="Cyt_P450_sf"/>
</dbReference>
<dbReference type="GO" id="GO:0020037">
    <property type="term" value="F:heme binding"/>
    <property type="evidence" value="ECO:0007669"/>
    <property type="project" value="InterPro"/>
</dbReference>
<dbReference type="FunFam" id="1.10.630.10:FF:000042">
    <property type="entry name" value="Cytochrome P450"/>
    <property type="match status" value="2"/>
</dbReference>
<name>A0A182XXB4_ANOST</name>
<evidence type="ECO:0000256" key="11">
    <source>
        <dbReference type="ARBA" id="ARBA00023004"/>
    </source>
</evidence>
<dbReference type="Pfam" id="PF00067">
    <property type="entry name" value="p450"/>
    <property type="match status" value="2"/>
</dbReference>
<dbReference type="PRINTS" id="PR00385">
    <property type="entry name" value="P450"/>
</dbReference>
<dbReference type="VEuPathDB" id="VectorBase:ASTEI00850"/>
<comment type="cofactor">
    <cofactor evidence="1 14">
        <name>heme</name>
        <dbReference type="ChEBI" id="CHEBI:30413"/>
    </cofactor>
</comment>
<evidence type="ECO:0000256" key="4">
    <source>
        <dbReference type="ARBA" id="ARBA00004406"/>
    </source>
</evidence>
<evidence type="ECO:0000256" key="3">
    <source>
        <dbReference type="ARBA" id="ARBA00004174"/>
    </source>
</evidence>
<evidence type="ECO:0000256" key="9">
    <source>
        <dbReference type="ARBA" id="ARBA00022848"/>
    </source>
</evidence>
<sequence length="988" mass="113709">MFVTVTLLVTALTVVYVYLAWYSNYWTKRNVPGPSPRLLLGHFPSFILRHRSFVEDFQEIYDQFRSKANVAGVFNSRQPALMVLKPELIKDVLIKNFKNFQDNEFADSVSKESDPIFGRNPFMLKGEEWKEKRAEVTPAFTTSRMKALFPFVEDVSHRMRQYVTQHRTQGPIETRELCAKYTTDVVSSCIFAADAQSFTKEKAEIREMGRKLLEPNFQVLLMFLLIGVVPALKKIIKIAFVPKEIERFFTNLMENAVAYREQNNVKRVDYLDHLMSLRAKKQLTSLDMAAHGVTFFIDGFETSSLAMCFTLYELAKNPDCQTTLRDELMGARNEDGTIDYDALLELPYLDQVLYEALRIWPPAAFLSKVCTVPTELEVSEGKTVRVERGIALMLPVWAVHHDAEYFEQPERFNPDRFAPANGGTKVYRERGCFLPFGDGPRQCLGMRFALMQVKRGLFEVITRYEISINAKTQQPLKLDPKTFIMLLILVGAGVALVGLVYLFLTWEFGYWEKYGVKGPKPKLLYGNIPNLLTKKRHIVYNYDQIYNDYKNEPAVGYYSIRTPQLMVRDPELIKEVLSKGFNNFAANDFSDTVDEKSDPLLARNPFSLSGEKWKNRRAEITPGFTNNRIKAMAHLMDEVCERMTKYVKNQAGSNGGVASLDAKELMAKYTTDVVASCIFAIDAQSFEKENPEIRLMGKRIMNFNFVVQLALLVTTFFPSVKHFYKFTFIPKDTEEFFIRIMQDAIRYRKENKINRTDFLDHLLQLQDRKQITDVDIAGHGVSFFADGFETSSIVLTYCLYDLAKHSTIQQQLRDDIRKVKESGDGSMSYEQLVEMPLTEQIICETMRIHPLLSVMSKRCTADTTLVGPKDRKIFVKKGTTVVLPYYSINFDEDYYADPHKYDPERFSLANGGSKLYRERGVYFPFGDGPRMCLGMRFAMTQVKRALVEIVERFTISVSSKTIEPFEMDPDLFMLMPKGSIWLDFKPIA</sequence>
<comment type="similarity">
    <text evidence="5">Belongs to the cytochrome P450 family.</text>
</comment>
<organism evidence="15 16">
    <name type="scientific">Anopheles stephensi</name>
    <name type="common">Indo-Pakistan malaria mosquito</name>
    <dbReference type="NCBI Taxonomy" id="30069"/>
    <lineage>
        <taxon>Eukaryota</taxon>
        <taxon>Metazoa</taxon>
        <taxon>Ecdysozoa</taxon>
        <taxon>Arthropoda</taxon>
        <taxon>Hexapoda</taxon>
        <taxon>Insecta</taxon>
        <taxon>Pterygota</taxon>
        <taxon>Neoptera</taxon>
        <taxon>Endopterygota</taxon>
        <taxon>Diptera</taxon>
        <taxon>Nematocera</taxon>
        <taxon>Culicoidea</taxon>
        <taxon>Culicidae</taxon>
        <taxon>Anophelinae</taxon>
        <taxon>Anopheles</taxon>
    </lineage>
</organism>
<reference evidence="16" key="1">
    <citation type="journal article" date="2014" name="Genome Biol.">
        <title>Genome analysis of a major urban malaria vector mosquito, Anopheles stephensi.</title>
        <authorList>
            <person name="Jiang X."/>
            <person name="Peery A."/>
            <person name="Hall A.B."/>
            <person name="Sharma A."/>
            <person name="Chen X.G."/>
            <person name="Waterhouse R.M."/>
            <person name="Komissarov A."/>
            <person name="Riehle M.M."/>
            <person name="Shouche Y."/>
            <person name="Sharakhova M.V."/>
            <person name="Lawson D."/>
            <person name="Pakpour N."/>
            <person name="Arensburger P."/>
            <person name="Davidson V.L."/>
            <person name="Eiglmeier K."/>
            <person name="Emrich S."/>
            <person name="George P."/>
            <person name="Kennedy R.C."/>
            <person name="Mane S.P."/>
            <person name="Maslen G."/>
            <person name="Oringanje C."/>
            <person name="Qi Y."/>
            <person name="Settlage R."/>
            <person name="Tojo M."/>
            <person name="Tubio J.M."/>
            <person name="Unger M.F."/>
            <person name="Wang B."/>
            <person name="Vernick K.D."/>
            <person name="Ribeiro J.M."/>
            <person name="James A.A."/>
            <person name="Michel K."/>
            <person name="Riehle M.A."/>
            <person name="Luckhart S."/>
            <person name="Sharakhov I.V."/>
            <person name="Tu Z."/>
        </authorList>
    </citation>
    <scope>NUCLEOTIDE SEQUENCE [LARGE SCALE GENOMIC DNA]</scope>
    <source>
        <strain evidence="16">Indian</strain>
    </source>
</reference>
<dbReference type="STRING" id="30069.A0A182XXB4"/>
<keyword evidence="11 14" id="KW-0408">Iron</keyword>